<reference evidence="2 3" key="1">
    <citation type="journal article" date="2020" name="ISME J.">
        <title>Uncovering the hidden diversity of litter-decomposition mechanisms in mushroom-forming fungi.</title>
        <authorList>
            <person name="Floudas D."/>
            <person name="Bentzer J."/>
            <person name="Ahren D."/>
            <person name="Johansson T."/>
            <person name="Persson P."/>
            <person name="Tunlid A."/>
        </authorList>
    </citation>
    <scope>NUCLEOTIDE SEQUENCE [LARGE SCALE GENOMIC DNA]</scope>
    <source>
        <strain evidence="2 3">CBS 175.51</strain>
    </source>
</reference>
<sequence>MVAPQPKRRAPDDIRPMPPAKKKKSKEKKKICRCKPTCGKPLSYKQRRKHYTNSNPDTAQPALSITSSGTSEEEHNNSDSDNHQSTGNYSSSDIASESDVAPDASSESDAHSNVPSSDDDGSELGDIDNDNLIGPPSEDEQTVLDLERELDQADNDDDEYIHTEHMLTDEERDNIRAFQLRLLANMPRASFNFMRHAFRHKLKISSEWVMLHRIAKLSGIEPKFYDCCAKNCAAFTGEWLQEENCPICEDPRYDDRGKAKRVFCYISLIDQLRGLYESKKMAKEMLHRSGYVPTGPAVISDVFDGALYLKSLRHRVVIQGVKQDHKYFDGPRDVAISVCTDGFLLFDRRRSGPSATPILCQNYNLPPTIRTHSENLICVGVIPGPNAPKHMGSFRRPLEDDLIKLAGPGVSAYDAHVEREFCLRAYQLFELGDIVAAEKSLGIKGHNGYCPCRSCALTGIRDVEGNGKVYYIPLRAPDGHPPTQKPRPNPPNLPLRSHRSFQRALDKIDAAETTTEKNNIAKAKGIKKPACFGAVGLIDYGKSVPWDWMHLFLENVIQNLFKFWRGEYKGLDEGEQSYEIAPHIWNDIGDETAAAVENIPAHFVRVLRNINTDRSGFTAESWCFWFIYLAPILLRGRFKETKYYKHMCKLVTIMKTSLKYSLTSEELDILEADIIEWVRDYEKYYYQYRSERLSACVLTIHGLLHVVDDIRNCGPSWTTWTFFMERFCGLLKRALRSRRHPWANLTKRTLHLTMLNQLKYRYDLHEELSLPPTDRRNRDEGVRTRNENEFDDYPEHILLTPCIKRYAPDANLRAQIAYYWHILTGRGKTRIEPLLPKNMASWAKVRIDGLKTTIRSSSAHNTGRDASFVRYENRYEDEDGEQINVIGYGQFVRALVCTLPEKPIFDEYSGKTRLLAVVIPCNTRGKDARNELVKYKENLAPLVMDIRDITALVGRVKTRGKWYILDRFDAAVPTFGDKGEMEQDNGLEDDDE</sequence>
<feature type="region of interest" description="Disordered" evidence="1">
    <location>
        <begin position="1"/>
        <end position="138"/>
    </location>
</feature>
<feature type="compositionally biased region" description="Polar residues" evidence="1">
    <location>
        <begin position="52"/>
        <end position="70"/>
    </location>
</feature>
<dbReference type="PANTHER" id="PTHR46579">
    <property type="entry name" value="F5/8 TYPE C DOMAIN-CONTAINING PROTEIN-RELATED"/>
    <property type="match status" value="1"/>
</dbReference>
<keyword evidence="3" id="KW-1185">Reference proteome</keyword>
<organism evidence="2 3">
    <name type="scientific">Ephemerocybe angulata</name>
    <dbReference type="NCBI Taxonomy" id="980116"/>
    <lineage>
        <taxon>Eukaryota</taxon>
        <taxon>Fungi</taxon>
        <taxon>Dikarya</taxon>
        <taxon>Basidiomycota</taxon>
        <taxon>Agaricomycotina</taxon>
        <taxon>Agaricomycetes</taxon>
        <taxon>Agaricomycetidae</taxon>
        <taxon>Agaricales</taxon>
        <taxon>Agaricineae</taxon>
        <taxon>Psathyrellaceae</taxon>
        <taxon>Ephemerocybe</taxon>
    </lineage>
</organism>
<dbReference type="EMBL" id="JAACJK010000220">
    <property type="protein sequence ID" value="KAF5315532.1"/>
    <property type="molecule type" value="Genomic_DNA"/>
</dbReference>
<name>A0A8H5B4D6_9AGAR</name>
<comment type="caution">
    <text evidence="2">The sequence shown here is derived from an EMBL/GenBank/DDBJ whole genome shotgun (WGS) entry which is preliminary data.</text>
</comment>
<dbReference type="Proteomes" id="UP000541558">
    <property type="component" value="Unassembled WGS sequence"/>
</dbReference>
<dbReference type="InterPro" id="IPR004242">
    <property type="entry name" value="Transposase_21"/>
</dbReference>
<feature type="compositionally biased region" description="Polar residues" evidence="1">
    <location>
        <begin position="83"/>
        <end position="95"/>
    </location>
</feature>
<evidence type="ECO:0000256" key="1">
    <source>
        <dbReference type="SAM" id="MobiDB-lite"/>
    </source>
</evidence>
<proteinExistence type="predicted"/>
<protein>
    <recommendedName>
        <fullName evidence="4">Transposase family Tnp2 protein</fullName>
    </recommendedName>
</protein>
<feature type="compositionally biased region" description="Basic and acidic residues" evidence="1">
    <location>
        <begin position="72"/>
        <end position="82"/>
    </location>
</feature>
<evidence type="ECO:0000313" key="3">
    <source>
        <dbReference type="Proteomes" id="UP000541558"/>
    </source>
</evidence>
<accession>A0A8H5B4D6</accession>
<feature type="region of interest" description="Disordered" evidence="1">
    <location>
        <begin position="475"/>
        <end position="495"/>
    </location>
</feature>
<feature type="compositionally biased region" description="Polar residues" evidence="1">
    <location>
        <begin position="105"/>
        <end position="116"/>
    </location>
</feature>
<feature type="compositionally biased region" description="Acidic residues" evidence="1">
    <location>
        <begin position="117"/>
        <end position="129"/>
    </location>
</feature>
<dbReference type="AlphaFoldDB" id="A0A8H5B4D6"/>
<dbReference type="PANTHER" id="PTHR46579:SF1">
    <property type="entry name" value="F5_8 TYPE C DOMAIN-CONTAINING PROTEIN"/>
    <property type="match status" value="1"/>
</dbReference>
<feature type="compositionally biased region" description="Basic residues" evidence="1">
    <location>
        <begin position="20"/>
        <end position="33"/>
    </location>
</feature>
<evidence type="ECO:0000313" key="2">
    <source>
        <dbReference type="EMBL" id="KAF5315532.1"/>
    </source>
</evidence>
<dbReference type="OrthoDB" id="2404451at2759"/>
<dbReference type="Pfam" id="PF02992">
    <property type="entry name" value="Transposase_21"/>
    <property type="match status" value="1"/>
</dbReference>
<evidence type="ECO:0008006" key="4">
    <source>
        <dbReference type="Google" id="ProtNLM"/>
    </source>
</evidence>
<feature type="compositionally biased region" description="Pro residues" evidence="1">
    <location>
        <begin position="479"/>
        <end position="493"/>
    </location>
</feature>
<gene>
    <name evidence="2" type="ORF">D9611_004820</name>
</gene>